<accession>A0ACD0WKL1</accession>
<gene>
    <name evidence="1" type="ORF">EJF14_40046</name>
</gene>
<keyword evidence="2" id="KW-1185">Reference proteome</keyword>
<reference evidence="2" key="1">
    <citation type="journal article" date="2019" name="MBio">
        <title>Comparative genomics for the elucidation of multidrug resistance (MDR) in Candida lusitaniae.</title>
        <authorList>
            <person name="Kannan A."/>
            <person name="Asner S.A."/>
            <person name="Trachsel E."/>
            <person name="Kelly S."/>
            <person name="Parker J."/>
            <person name="Sanglard D."/>
        </authorList>
    </citation>
    <scope>NUCLEOTIDE SEQUENCE [LARGE SCALE GENOMIC DNA]</scope>
    <source>
        <strain evidence="2">P1</strain>
    </source>
</reference>
<dbReference type="EMBL" id="CP038487">
    <property type="protein sequence ID" value="QFZ28024.1"/>
    <property type="molecule type" value="Genomic_DNA"/>
</dbReference>
<evidence type="ECO:0000313" key="1">
    <source>
        <dbReference type="EMBL" id="QFZ28024.1"/>
    </source>
</evidence>
<protein>
    <submittedName>
        <fullName evidence="1">Uncharacterized protein</fullName>
    </submittedName>
</protein>
<name>A0ACD0WKL1_CLALS</name>
<dbReference type="Proteomes" id="UP000326582">
    <property type="component" value="Chromosome 4"/>
</dbReference>
<organism evidence="1 2">
    <name type="scientific">Clavispora lusitaniae</name>
    <name type="common">Candida lusitaniae</name>
    <dbReference type="NCBI Taxonomy" id="36911"/>
    <lineage>
        <taxon>Eukaryota</taxon>
        <taxon>Fungi</taxon>
        <taxon>Dikarya</taxon>
        <taxon>Ascomycota</taxon>
        <taxon>Saccharomycotina</taxon>
        <taxon>Pichiomycetes</taxon>
        <taxon>Metschnikowiaceae</taxon>
        <taxon>Clavispora</taxon>
    </lineage>
</organism>
<proteinExistence type="predicted"/>
<evidence type="ECO:0000313" key="2">
    <source>
        <dbReference type="Proteomes" id="UP000326582"/>
    </source>
</evidence>
<sequence length="994" mass="113000">MMSSILAEQSMKVIYVFLIGPLADPRDLVSYFSKSVIVLETKRGTFPLTVSVFLLLNNILRLFSDPTVIDTRHTGVSSQAKAASCMWFCVAPLLHPKDSQVGFSSTIMTSYHLRRKIFTFLFPRLARNKKESSGIPAASLRRRWHFKSSEKKCPVYSDETQRQFRRSSAVQDEIMRMHRQQKESRKANWSSVVKYFGKKEQVEVDLPLVHKATGPDREEREFNQKMNVLLKLLGKKLRTKYAAPPSTGILFLPLLYQKAKGPMDSSMAIYAYVDCEFNKLAFHRLRFPKVFPLYRYHLSDPKIELLPDHAMEASQAVASSLAVVGCKLLKMDKMSQASILHFVDAKSAPGFEFSFGIDCFFPFRKRSHFVVGALFPFGKTFSPRPKSVNVQAFLYYLVYSQLFIIVAPFWAPVIIAFPISSLRWRNCELENGGIPKNRLLKISPMYSVETLGESSDESFSPLELCRLSESPASSCSEKETEHAGAFESKSETEEENRELLDAKHFSIQSFEAGLAENQCTSFGQPSQKGSFDVSSTILGSTVWHENSVEATESSKERAQFKSSQALEVTLASEISETETERVVPAVEGQNASENPDMPSYQESIGLDISDLEKNVQEIPEEVQLERNLQDLHNSDSLQFSKHLEEPLETLESLEIEATDLVEWANENYPQIPDLVHIPPQPSSKRKIAYDCEEDFIPKYSEVESDISYLPHLDEQFCHVLDFDKDEPPAKLSPHSYDKNKRPAKSILINRDIATNSQETWVKQKAPEISVHLAGIEMMMVWEIGKEKVWSLVYFWNAFANLVEVSEHCRNSSFRQAREIQTDLSQSYHTALGLVNELEVLQETEALDEISARTRIAQACDVLKVCKKKLLAIKTKIDDFREQMPSSILALVQLKDDILSYRKPLLALYDVYLKRGIREERLSVKAAEENTGKPSFVQECLLLEQTSIPDLEDTLLGYLAQLESAQVLLNYMDDNLLRSFCSFERGLCSLDVQDN</sequence>